<evidence type="ECO:0000256" key="1">
    <source>
        <dbReference type="SAM" id="SignalP"/>
    </source>
</evidence>
<evidence type="ECO:0000313" key="2">
    <source>
        <dbReference type="EMBL" id="PZC73642.1"/>
    </source>
</evidence>
<dbReference type="AlphaFoldDB" id="A0A2W1BEV0"/>
<evidence type="ECO:0000313" key="3">
    <source>
        <dbReference type="Proteomes" id="UP000249218"/>
    </source>
</evidence>
<name>A0A2W1BEV0_HELAM</name>
<protein>
    <submittedName>
        <fullName evidence="2">Uncharacterized protein</fullName>
    </submittedName>
</protein>
<feature type="chain" id="PRO_5016087051" evidence="1">
    <location>
        <begin position="19"/>
        <end position="121"/>
    </location>
</feature>
<reference evidence="2 3" key="1">
    <citation type="journal article" date="2017" name="BMC Biol.">
        <title>Genomic innovations, transcriptional plasticity and gene loss underlying the evolution and divergence of two highly polyphagous and invasive Helicoverpa pest species.</title>
        <authorList>
            <person name="Pearce S.L."/>
            <person name="Clarke D.F."/>
            <person name="East P.D."/>
            <person name="Elfekih S."/>
            <person name="Gordon K.H."/>
            <person name="Jermiin L.S."/>
            <person name="McGaughran A."/>
            <person name="Oakeshott J.G."/>
            <person name="Papanikolaou A."/>
            <person name="Perera O.P."/>
            <person name="Rane R.V."/>
            <person name="Richards S."/>
            <person name="Tay W.T."/>
            <person name="Walsh T.K."/>
            <person name="Anderson A."/>
            <person name="Anderson C.J."/>
            <person name="Asgari S."/>
            <person name="Board P.G."/>
            <person name="Bretschneider A."/>
            <person name="Campbell P.M."/>
            <person name="Chertemps T."/>
            <person name="Christeller J.T."/>
            <person name="Coppin C.W."/>
            <person name="Downes S.J."/>
            <person name="Duan G."/>
            <person name="Farnsworth C.A."/>
            <person name="Good R.T."/>
            <person name="Han L.B."/>
            <person name="Han Y.C."/>
            <person name="Hatje K."/>
            <person name="Horne I."/>
            <person name="Huang Y.P."/>
            <person name="Hughes D.S."/>
            <person name="Jacquin-Joly E."/>
            <person name="James W."/>
            <person name="Jhangiani S."/>
            <person name="Kollmar M."/>
            <person name="Kuwar S.S."/>
            <person name="Li S."/>
            <person name="Liu N.Y."/>
            <person name="Maibeche M.T."/>
            <person name="Miller J.R."/>
            <person name="Montagne N."/>
            <person name="Perry T."/>
            <person name="Qu J."/>
            <person name="Song S.V."/>
            <person name="Sutton G.G."/>
            <person name="Vogel H."/>
            <person name="Walenz B.P."/>
            <person name="Xu W."/>
            <person name="Zhang H.J."/>
            <person name="Zou Z."/>
            <person name="Batterham P."/>
            <person name="Edwards O.R."/>
            <person name="Feyereisen R."/>
            <person name="Gibbs R.A."/>
            <person name="Heckel D.G."/>
            <person name="McGrath A."/>
            <person name="Robin C."/>
            <person name="Scherer S.E."/>
            <person name="Worley K.C."/>
            <person name="Wu Y.D."/>
        </authorList>
    </citation>
    <scope>NUCLEOTIDE SEQUENCE [LARGE SCALE GENOMIC DNA]</scope>
    <source>
        <strain evidence="2">Harm_GR_Male_#8</strain>
        <tissue evidence="2">Whole organism</tissue>
    </source>
</reference>
<keyword evidence="3" id="KW-1185">Reference proteome</keyword>
<dbReference type="Proteomes" id="UP000249218">
    <property type="component" value="Unassembled WGS sequence"/>
</dbReference>
<accession>A0A2W1BEV0</accession>
<organism evidence="2 3">
    <name type="scientific">Helicoverpa armigera</name>
    <name type="common">Cotton bollworm</name>
    <name type="synonym">Heliothis armigera</name>
    <dbReference type="NCBI Taxonomy" id="29058"/>
    <lineage>
        <taxon>Eukaryota</taxon>
        <taxon>Metazoa</taxon>
        <taxon>Ecdysozoa</taxon>
        <taxon>Arthropoda</taxon>
        <taxon>Hexapoda</taxon>
        <taxon>Insecta</taxon>
        <taxon>Pterygota</taxon>
        <taxon>Neoptera</taxon>
        <taxon>Endopterygota</taxon>
        <taxon>Lepidoptera</taxon>
        <taxon>Glossata</taxon>
        <taxon>Ditrysia</taxon>
        <taxon>Noctuoidea</taxon>
        <taxon>Noctuidae</taxon>
        <taxon>Heliothinae</taxon>
        <taxon>Helicoverpa</taxon>
    </lineage>
</organism>
<feature type="signal peptide" evidence="1">
    <location>
        <begin position="1"/>
        <end position="18"/>
    </location>
</feature>
<sequence length="121" mass="13331">MWGAALLLLGGALVGLDGALGGAAGEDDSPYNDYYDRDPALNYEEEEEGDFYAIYDETDTIATLLTDPVTVAVSRKRRYEEPANAIEPQRMQYIQGKGNIIIIIRLVIVSLLGKFKVFIAN</sequence>
<dbReference type="EMBL" id="KZ150094">
    <property type="protein sequence ID" value="PZC73642.1"/>
    <property type="molecule type" value="Genomic_DNA"/>
</dbReference>
<proteinExistence type="predicted"/>
<gene>
    <name evidence="2" type="primary">HaOG209016</name>
    <name evidence="2" type="ORF">B5X24_HaOG209016</name>
</gene>
<keyword evidence="1" id="KW-0732">Signal</keyword>